<dbReference type="AlphaFoldDB" id="K2GHI5"/>
<protein>
    <recommendedName>
        <fullName evidence="2">DNA lyase</fullName>
    </recommendedName>
</protein>
<organism evidence="1">
    <name type="scientific">uncultured bacterium</name>
    <name type="common">gcode 4</name>
    <dbReference type="NCBI Taxonomy" id="1234023"/>
    <lineage>
        <taxon>Bacteria</taxon>
        <taxon>environmental samples</taxon>
    </lineage>
</organism>
<sequence length="142" mass="17298">MRLWSLHPRYLDSIWLVACWREWLLAKAVLSNKTDWYKNHPQLTRFKDHKDPIFAIDAYLSRIYDESIVRWYSFDKSKISYSSWTCILPLNSGQLNFEYSHLMRKLEKRNILKFNELSLFSPKPNAFFYLVDWPIEDWEAIK</sequence>
<comment type="caution">
    <text evidence="1">The sequence shown here is derived from an EMBL/GenBank/DDBJ whole genome shotgun (WGS) entry which is preliminary data.</text>
</comment>
<reference evidence="1" key="1">
    <citation type="journal article" date="2012" name="Science">
        <title>Fermentation, hydrogen, and sulfur metabolism in multiple uncultivated bacterial phyla.</title>
        <authorList>
            <person name="Wrighton K.C."/>
            <person name="Thomas B.C."/>
            <person name="Sharon I."/>
            <person name="Miller C.S."/>
            <person name="Castelle C.J."/>
            <person name="VerBerkmoes N.C."/>
            <person name="Wilkins M.J."/>
            <person name="Hettich R.L."/>
            <person name="Lipton M.S."/>
            <person name="Williams K.H."/>
            <person name="Long P.E."/>
            <person name="Banfield J.F."/>
        </authorList>
    </citation>
    <scope>NUCLEOTIDE SEQUENCE [LARGE SCALE GENOMIC DNA]</scope>
</reference>
<accession>K2GHI5</accession>
<dbReference type="InterPro" id="IPR004260">
    <property type="entry name" value="Pyr-dimer_DNA_glycosylase"/>
</dbReference>
<proteinExistence type="predicted"/>
<evidence type="ECO:0008006" key="2">
    <source>
        <dbReference type="Google" id="ProtNLM"/>
    </source>
</evidence>
<dbReference type="EMBL" id="AMFJ01000073">
    <property type="protein sequence ID" value="EKE29924.1"/>
    <property type="molecule type" value="Genomic_DNA"/>
</dbReference>
<dbReference type="Pfam" id="PF03013">
    <property type="entry name" value="Pyr_excise"/>
    <property type="match status" value="1"/>
</dbReference>
<name>K2GHI5_9BACT</name>
<evidence type="ECO:0000313" key="1">
    <source>
        <dbReference type="EMBL" id="EKE29924.1"/>
    </source>
</evidence>
<gene>
    <name evidence="1" type="ORF">ACD_2C00073G0012</name>
</gene>